<protein>
    <recommendedName>
        <fullName evidence="3">ATP synthase subunit s, mitochondrial</fullName>
    </recommendedName>
</protein>
<reference evidence="1" key="2">
    <citation type="submission" date="2022-10" db="EMBL/GenBank/DDBJ databases">
        <authorList>
            <consortium name="ENA_rothamsted_submissions"/>
            <consortium name="culmorum"/>
            <person name="King R."/>
        </authorList>
    </citation>
    <scope>NUCLEOTIDE SEQUENCE</scope>
</reference>
<dbReference type="SMART" id="SM00367">
    <property type="entry name" value="LRR_CC"/>
    <property type="match status" value="2"/>
</dbReference>
<dbReference type="Proteomes" id="UP001153620">
    <property type="component" value="Chromosome 4"/>
</dbReference>
<dbReference type="OrthoDB" id="5859291at2759"/>
<keyword evidence="2" id="KW-1185">Reference proteome</keyword>
<gene>
    <name evidence="1" type="ORF">CHIRRI_LOCUS14317</name>
</gene>
<dbReference type="InterPro" id="IPR006553">
    <property type="entry name" value="Leu-rich_rpt_Cys-con_subtyp"/>
</dbReference>
<accession>A0A9N9S5Y2</accession>
<reference evidence="1" key="1">
    <citation type="submission" date="2022-01" db="EMBL/GenBank/DDBJ databases">
        <authorList>
            <person name="King R."/>
        </authorList>
    </citation>
    <scope>NUCLEOTIDE SEQUENCE</scope>
</reference>
<evidence type="ECO:0000313" key="1">
    <source>
        <dbReference type="EMBL" id="CAG9811509.1"/>
    </source>
</evidence>
<organism evidence="1 2">
    <name type="scientific">Chironomus riparius</name>
    <dbReference type="NCBI Taxonomy" id="315576"/>
    <lineage>
        <taxon>Eukaryota</taxon>
        <taxon>Metazoa</taxon>
        <taxon>Ecdysozoa</taxon>
        <taxon>Arthropoda</taxon>
        <taxon>Hexapoda</taxon>
        <taxon>Insecta</taxon>
        <taxon>Pterygota</taxon>
        <taxon>Neoptera</taxon>
        <taxon>Endopterygota</taxon>
        <taxon>Diptera</taxon>
        <taxon>Nematocera</taxon>
        <taxon>Chironomoidea</taxon>
        <taxon>Chironomidae</taxon>
        <taxon>Chironominae</taxon>
        <taxon>Chironomus</taxon>
    </lineage>
</organism>
<dbReference type="InterPro" id="IPR032675">
    <property type="entry name" value="LRR_dom_sf"/>
</dbReference>
<dbReference type="AlphaFoldDB" id="A0A9N9S5Y2"/>
<dbReference type="SUPFAM" id="SSF52047">
    <property type="entry name" value="RNI-like"/>
    <property type="match status" value="1"/>
</dbReference>
<proteinExistence type="predicted"/>
<name>A0A9N9S5Y2_9DIPT</name>
<dbReference type="Gene3D" id="3.80.10.10">
    <property type="entry name" value="Ribonuclease Inhibitor"/>
    <property type="match status" value="1"/>
</dbReference>
<evidence type="ECO:0008006" key="3">
    <source>
        <dbReference type="Google" id="ProtNLM"/>
    </source>
</evidence>
<sequence length="189" mass="21666">MFSQLKISSSLFKPVHSGRQFFWWVNMMFNRVDGERIKALGHDRCTAEWLLRNGSCVKFTSAPNPLCDYNLLPPENSKFFVQEIIAEDAGISHIGFSHIKGCTKLEKIVLKNCGYIEDEALEYLKYRKDSLKHLELIDCKNLTDSGLRCLKDLNLKTLVITNVPYVKDFEGIKAELKAALKDCDVKMEQ</sequence>
<evidence type="ECO:0000313" key="2">
    <source>
        <dbReference type="Proteomes" id="UP001153620"/>
    </source>
</evidence>
<dbReference type="EMBL" id="OU895880">
    <property type="protein sequence ID" value="CAG9811509.1"/>
    <property type="molecule type" value="Genomic_DNA"/>
</dbReference>